<sequence>MRSCSSKRAPRALTRSSCVLMELMTSSKVIFFKSPNCSIADAIWTNLSEIARSSLLTTCVSSIFSPSPQTWPTRSITFAAKLPIDSSFPMQRFSSSQPNVWTFASFARSAPICIERSAVHISNADSSATCISISSPSPMEMIAMAMLSFSSSLMRCLASESTTSHTP</sequence>
<organism evidence="1">
    <name type="scientific">Panicum hallii</name>
    <dbReference type="NCBI Taxonomy" id="206008"/>
    <lineage>
        <taxon>Eukaryota</taxon>
        <taxon>Viridiplantae</taxon>
        <taxon>Streptophyta</taxon>
        <taxon>Embryophyta</taxon>
        <taxon>Tracheophyta</taxon>
        <taxon>Spermatophyta</taxon>
        <taxon>Magnoliopsida</taxon>
        <taxon>Liliopsida</taxon>
        <taxon>Poales</taxon>
        <taxon>Poaceae</taxon>
        <taxon>PACMAD clade</taxon>
        <taxon>Panicoideae</taxon>
        <taxon>Panicodae</taxon>
        <taxon>Paniceae</taxon>
        <taxon>Panicinae</taxon>
        <taxon>Panicum</taxon>
        <taxon>Panicum sect. Panicum</taxon>
    </lineage>
</organism>
<protein>
    <submittedName>
        <fullName evidence="1">Uncharacterized protein</fullName>
    </submittedName>
</protein>
<gene>
    <name evidence="1" type="ORF">PAHAL_3G009900</name>
</gene>
<dbReference type="Gramene" id="PVH61319">
    <property type="protein sequence ID" value="PVH61319"/>
    <property type="gene ID" value="PAHAL_3G009900"/>
</dbReference>
<proteinExistence type="predicted"/>
<accession>A0A2T8KGN1</accession>
<dbReference type="AlphaFoldDB" id="A0A2T8KGN1"/>
<name>A0A2T8KGN1_9POAL</name>
<dbReference type="Proteomes" id="UP000243499">
    <property type="component" value="Chromosome 3"/>
</dbReference>
<reference evidence="1" key="1">
    <citation type="submission" date="2018-04" db="EMBL/GenBank/DDBJ databases">
        <title>WGS assembly of Panicum hallii.</title>
        <authorList>
            <person name="Lovell J."/>
            <person name="Jenkins J."/>
            <person name="Lowry D."/>
            <person name="Mamidi S."/>
            <person name="Sreedasyam A."/>
            <person name="Weng X."/>
            <person name="Barry K."/>
            <person name="Bonette J."/>
            <person name="Campitelli B."/>
            <person name="Daum C."/>
            <person name="Gordon S."/>
            <person name="Gould B."/>
            <person name="Lipzen A."/>
            <person name="Macqueen A."/>
            <person name="Palacio-Mejia J."/>
            <person name="Plott C."/>
            <person name="Shakirov E."/>
            <person name="Shu S."/>
            <person name="Yoshinaga Y."/>
            <person name="Zane M."/>
            <person name="Rokhsar D."/>
            <person name="Grimwood J."/>
            <person name="Schmutz J."/>
            <person name="Juenger T."/>
        </authorList>
    </citation>
    <scope>NUCLEOTIDE SEQUENCE [LARGE SCALE GENOMIC DNA]</scope>
    <source>
        <strain evidence="1">FIL2</strain>
    </source>
</reference>
<evidence type="ECO:0000313" key="1">
    <source>
        <dbReference type="EMBL" id="PVH61319.1"/>
    </source>
</evidence>
<dbReference type="EMBL" id="CM008048">
    <property type="protein sequence ID" value="PVH61319.1"/>
    <property type="molecule type" value="Genomic_DNA"/>
</dbReference>